<reference evidence="1 2" key="1">
    <citation type="submission" date="2018-03" db="EMBL/GenBank/DDBJ databases">
        <title>The ancient ancestry and fast evolution of plastids.</title>
        <authorList>
            <person name="Moore K.R."/>
            <person name="Magnabosco C."/>
            <person name="Momper L."/>
            <person name="Gold D.A."/>
            <person name="Bosak T."/>
            <person name="Fournier G.P."/>
        </authorList>
    </citation>
    <scope>NUCLEOTIDE SEQUENCE [LARGE SCALE GENOMIC DNA]</scope>
    <source>
        <strain evidence="1 2">CCALA 037</strain>
    </source>
</reference>
<accession>A0A2T1GKY4</accession>
<organism evidence="1 2">
    <name type="scientific">Chamaesiphon polymorphus CCALA 037</name>
    <dbReference type="NCBI Taxonomy" id="2107692"/>
    <lineage>
        <taxon>Bacteria</taxon>
        <taxon>Bacillati</taxon>
        <taxon>Cyanobacteriota</taxon>
        <taxon>Cyanophyceae</taxon>
        <taxon>Gomontiellales</taxon>
        <taxon>Chamaesiphonaceae</taxon>
        <taxon>Chamaesiphon</taxon>
    </lineage>
</organism>
<evidence type="ECO:0000313" key="1">
    <source>
        <dbReference type="EMBL" id="PSB58446.1"/>
    </source>
</evidence>
<dbReference type="EMBL" id="PVWO01000035">
    <property type="protein sequence ID" value="PSB58446.1"/>
    <property type="molecule type" value="Genomic_DNA"/>
</dbReference>
<name>A0A2T1GKY4_9CYAN</name>
<sequence length="70" mass="7802">MLVELTIAATPESSLNLTYRFPEFILKISSVKSQQFLINSSALDRSIDSIDTSTLAEDRHDRDTPTKLGC</sequence>
<evidence type="ECO:0000313" key="2">
    <source>
        <dbReference type="Proteomes" id="UP000238937"/>
    </source>
</evidence>
<dbReference type="Proteomes" id="UP000238937">
    <property type="component" value="Unassembled WGS sequence"/>
</dbReference>
<dbReference type="AlphaFoldDB" id="A0A2T1GKY4"/>
<gene>
    <name evidence="1" type="ORF">C7B77_04775</name>
</gene>
<keyword evidence="2" id="KW-1185">Reference proteome</keyword>
<proteinExistence type="predicted"/>
<comment type="caution">
    <text evidence="1">The sequence shown here is derived from an EMBL/GenBank/DDBJ whole genome shotgun (WGS) entry which is preliminary data.</text>
</comment>
<protein>
    <submittedName>
        <fullName evidence="1">Uncharacterized protein</fullName>
    </submittedName>
</protein>